<dbReference type="SUPFAM" id="SSF56235">
    <property type="entry name" value="N-terminal nucleophile aminohydrolases (Ntn hydrolases)"/>
    <property type="match status" value="1"/>
</dbReference>
<feature type="compositionally biased region" description="Basic and acidic residues" evidence="1">
    <location>
        <begin position="397"/>
        <end position="411"/>
    </location>
</feature>
<protein>
    <submittedName>
        <fullName evidence="2">Gamma-glutamyltransferase family protein</fullName>
    </submittedName>
</protein>
<sequence>MSGFTTRPEIVGTFGVVTSTHWLATAAGMGILERGGNAYDAAVATGFALQVVEPHLNGPGGEVPIIVAPAGGPVKVINGQGPAPEKATLATYQALDLAVVPGSGLLSAVVPGAFDAWMLMLLDYGTMKLRDVLEYCIGFAEDGYPIVPNIAHTITSVKSLFIEEWPTSAKVYIKDGETPKAGQLFKNPEMAKMYRRIIQEAEAVSDSREGQIEAARSIWSEGFVAQAIDDFCRKAEVMDTSGRRNKALLNGKDMAEWSATYEEPLTFDYHGYTVCKTGPWGQGPVFLQQLALLKGFNLEALDEKSPDFVHLVTESAKLAFADREAFYGDPDFVDVPMDILLSETYNTARRALINETASLEIRPGVIPGKGGDVVVRLKGTTEEGKNNTDLGEPTVARFDDEPTPDDKGGAKGDTCHLDIIDKWGNMVSATPSGGWLQSSPVIPGLGFCLSNRAQMFWLDEKSPACIAPGKRPRTTLTPSLALKNGVPYMAFGTPGGDQQDQWSLHFFLRHVHFGLNLQEAIDAPGFQTAHFPSSFYPRECDPGNLALEGRFPQSTIDELKRRGHKVVVEPDWSLGRMAAASKEDGLLKAAANPRFMQGYAIGR</sequence>
<evidence type="ECO:0000313" key="3">
    <source>
        <dbReference type="Proteomes" id="UP001597294"/>
    </source>
</evidence>
<dbReference type="InterPro" id="IPR043138">
    <property type="entry name" value="GGT_lsub"/>
</dbReference>
<dbReference type="Gene3D" id="3.60.20.40">
    <property type="match status" value="1"/>
</dbReference>
<dbReference type="Proteomes" id="UP001597294">
    <property type="component" value="Unassembled WGS sequence"/>
</dbReference>
<keyword evidence="3" id="KW-1185">Reference proteome</keyword>
<dbReference type="EMBL" id="JBHUII010000013">
    <property type="protein sequence ID" value="MFD2207684.1"/>
    <property type="molecule type" value="Genomic_DNA"/>
</dbReference>
<dbReference type="InterPro" id="IPR043137">
    <property type="entry name" value="GGT_ssub_C"/>
</dbReference>
<dbReference type="InterPro" id="IPR029055">
    <property type="entry name" value="Ntn_hydrolases_N"/>
</dbReference>
<dbReference type="Pfam" id="PF01019">
    <property type="entry name" value="G_glu_transpept"/>
    <property type="match status" value="1"/>
</dbReference>
<dbReference type="RefSeq" id="WP_380254579.1">
    <property type="nucleotide sequence ID" value="NZ_JBHUII010000013.1"/>
</dbReference>
<dbReference type="InterPro" id="IPR052896">
    <property type="entry name" value="GGT-like_enzyme"/>
</dbReference>
<proteinExistence type="predicted"/>
<evidence type="ECO:0000313" key="2">
    <source>
        <dbReference type="EMBL" id="MFD2207684.1"/>
    </source>
</evidence>
<dbReference type="Gene3D" id="1.10.246.130">
    <property type="match status" value="1"/>
</dbReference>
<name>A0ABW5BQ32_9PROT</name>
<dbReference type="PANTHER" id="PTHR43881:SF1">
    <property type="entry name" value="GAMMA-GLUTAMYLTRANSPEPTIDASE (AFU_ORTHOLOGUE AFUA_4G13580)"/>
    <property type="match status" value="1"/>
</dbReference>
<feature type="region of interest" description="Disordered" evidence="1">
    <location>
        <begin position="382"/>
        <end position="411"/>
    </location>
</feature>
<dbReference type="PRINTS" id="PR01210">
    <property type="entry name" value="GGTRANSPTASE"/>
</dbReference>
<dbReference type="PANTHER" id="PTHR43881">
    <property type="entry name" value="GAMMA-GLUTAMYLTRANSPEPTIDASE (AFU_ORTHOLOGUE AFUA_4G13580)"/>
    <property type="match status" value="1"/>
</dbReference>
<accession>A0ABW5BQ32</accession>
<organism evidence="2 3">
    <name type="scientific">Kiloniella antarctica</name>
    <dbReference type="NCBI Taxonomy" id="1550907"/>
    <lineage>
        <taxon>Bacteria</taxon>
        <taxon>Pseudomonadati</taxon>
        <taxon>Pseudomonadota</taxon>
        <taxon>Alphaproteobacteria</taxon>
        <taxon>Rhodospirillales</taxon>
        <taxon>Kiloniellaceae</taxon>
        <taxon>Kiloniella</taxon>
    </lineage>
</organism>
<comment type="caution">
    <text evidence="2">The sequence shown here is derived from an EMBL/GenBank/DDBJ whole genome shotgun (WGS) entry which is preliminary data.</text>
</comment>
<evidence type="ECO:0000256" key="1">
    <source>
        <dbReference type="SAM" id="MobiDB-lite"/>
    </source>
</evidence>
<gene>
    <name evidence="2" type="ORF">ACFSKO_18880</name>
</gene>
<reference evidence="3" key="1">
    <citation type="journal article" date="2019" name="Int. J. Syst. Evol. Microbiol.">
        <title>The Global Catalogue of Microorganisms (GCM) 10K type strain sequencing project: providing services to taxonomists for standard genome sequencing and annotation.</title>
        <authorList>
            <consortium name="The Broad Institute Genomics Platform"/>
            <consortium name="The Broad Institute Genome Sequencing Center for Infectious Disease"/>
            <person name="Wu L."/>
            <person name="Ma J."/>
        </authorList>
    </citation>
    <scope>NUCLEOTIDE SEQUENCE [LARGE SCALE GENOMIC DNA]</scope>
    <source>
        <strain evidence="3">CGMCC 4.7192</strain>
    </source>
</reference>